<accession>E3G0M2</accession>
<protein>
    <submittedName>
        <fullName evidence="1">Conserved uncharacterized protein</fullName>
    </submittedName>
</protein>
<reference evidence="1 2" key="1">
    <citation type="journal article" date="2011" name="Mol. Biol. Evol.">
        <title>Comparative genomic analysis of fruiting body formation in Myxococcales.</title>
        <authorList>
            <person name="Huntley S."/>
            <person name="Hamann N."/>
            <person name="Wegener-Feldbrugge S."/>
            <person name="Treuner-Lange A."/>
            <person name="Kube M."/>
            <person name="Reinhardt R."/>
            <person name="Klages S."/>
            <person name="Muller R."/>
            <person name="Ronning C.M."/>
            <person name="Nierman W.C."/>
            <person name="Sogaard-Andersen L."/>
        </authorList>
    </citation>
    <scope>NUCLEOTIDE SEQUENCE [LARGE SCALE GENOMIC DNA]</scope>
    <source>
        <strain evidence="1 2">DW4/3-1</strain>
    </source>
</reference>
<dbReference type="OrthoDB" id="9179973at2"/>
<dbReference type="HOGENOM" id="CLU_082670_0_0_7"/>
<dbReference type="KEGG" id="sur:STAUR_7214"/>
<keyword evidence="2" id="KW-1185">Reference proteome</keyword>
<dbReference type="Pfam" id="PF11876">
    <property type="entry name" value="TsiV"/>
    <property type="match status" value="1"/>
</dbReference>
<sequence length="293" mass="33831">MKAHYPRIRLHAEHGALWVRESLHVCFYMHLPHEEVAPCILDALECYCREVGPQSLGFYVDYEGNWQQLDGFRQRELRREMLEGQWTLLEMRDTPQEVGAYGFSYYGKSRATLDAASASDAVSAVSFWLPTEYLEASGPEHVRAFALHLAATLPWSSGHAGLAFKSLTGLLETEESRQLCLRYPGIDVADVSTISWHLGQRVRVPSWMNFMRPPVQALPHLIQTGFDFQSLEEGRAVITLGLWPEAGDLTEGRNLPLYRELVRTLEPWRYHEHVPRRSLMGEHVRRWDRRFLE</sequence>
<dbReference type="RefSeq" id="WP_013377709.1">
    <property type="nucleotide sequence ID" value="NC_014623.1"/>
</dbReference>
<evidence type="ECO:0000313" key="2">
    <source>
        <dbReference type="Proteomes" id="UP000001351"/>
    </source>
</evidence>
<evidence type="ECO:0000313" key="1">
    <source>
        <dbReference type="EMBL" id="ADO74970.1"/>
    </source>
</evidence>
<dbReference type="EMBL" id="CP002271">
    <property type="protein sequence ID" value="ADO74970.1"/>
    <property type="molecule type" value="Genomic_DNA"/>
</dbReference>
<dbReference type="AlphaFoldDB" id="E3G0M2"/>
<gene>
    <name evidence="1" type="ordered locus">STAUR_7214</name>
</gene>
<dbReference type="InterPro" id="IPR021815">
    <property type="entry name" value="TsiV"/>
</dbReference>
<dbReference type="Proteomes" id="UP000001351">
    <property type="component" value="Chromosome"/>
</dbReference>
<organism evidence="1 2">
    <name type="scientific">Stigmatella aurantiaca (strain DW4/3-1)</name>
    <dbReference type="NCBI Taxonomy" id="378806"/>
    <lineage>
        <taxon>Bacteria</taxon>
        <taxon>Pseudomonadati</taxon>
        <taxon>Myxococcota</taxon>
        <taxon>Myxococcia</taxon>
        <taxon>Myxococcales</taxon>
        <taxon>Cystobacterineae</taxon>
        <taxon>Archangiaceae</taxon>
        <taxon>Stigmatella</taxon>
    </lineage>
</organism>
<dbReference type="STRING" id="378806.STAUR_7214"/>
<proteinExistence type="predicted"/>
<name>E3G0M2_STIAD</name>